<keyword evidence="5 10" id="KW-0812">Transmembrane</keyword>
<dbReference type="InterPro" id="IPR028362">
    <property type="entry name" value="AlgI"/>
</dbReference>
<dbReference type="EC" id="2.3.1.-" evidence="11"/>
<comment type="similarity">
    <text evidence="2 9">Belongs to the membrane-bound acyltransferase family.</text>
</comment>
<accession>A0A518EXE2</accession>
<dbReference type="InterPro" id="IPR024194">
    <property type="entry name" value="Ac/AlaTfrase_AlgI/DltB"/>
</dbReference>
<dbReference type="OrthoDB" id="9805788at2"/>
<proteinExistence type="inferred from homology"/>
<feature type="transmembrane region" description="Helical" evidence="10">
    <location>
        <begin position="80"/>
        <end position="98"/>
    </location>
</feature>
<evidence type="ECO:0000256" key="4">
    <source>
        <dbReference type="ARBA" id="ARBA00022679"/>
    </source>
</evidence>
<feature type="transmembrane region" description="Helical" evidence="10">
    <location>
        <begin position="344"/>
        <end position="363"/>
    </location>
</feature>
<comment type="subcellular location">
    <subcellularLocation>
        <location evidence="1">Cell membrane</location>
        <topology evidence="1">Multi-pass membrane protein</topology>
    </subcellularLocation>
</comment>
<evidence type="ECO:0000256" key="5">
    <source>
        <dbReference type="ARBA" id="ARBA00022692"/>
    </source>
</evidence>
<evidence type="ECO:0000256" key="8">
    <source>
        <dbReference type="ARBA" id="ARBA00023315"/>
    </source>
</evidence>
<dbReference type="Proteomes" id="UP000320390">
    <property type="component" value="Chromosome"/>
</dbReference>
<dbReference type="GO" id="GO:0005886">
    <property type="term" value="C:plasma membrane"/>
    <property type="evidence" value="ECO:0007669"/>
    <property type="project" value="UniProtKB-SubCell"/>
</dbReference>
<dbReference type="RefSeq" id="WP_145202006.1">
    <property type="nucleotide sequence ID" value="NZ_CP036434.1"/>
</dbReference>
<feature type="transmembrane region" description="Helical" evidence="10">
    <location>
        <begin position="395"/>
        <end position="415"/>
    </location>
</feature>
<feature type="transmembrane region" description="Helical" evidence="10">
    <location>
        <begin position="301"/>
        <end position="324"/>
    </location>
</feature>
<keyword evidence="12" id="KW-1185">Reference proteome</keyword>
<evidence type="ECO:0000256" key="7">
    <source>
        <dbReference type="ARBA" id="ARBA00023136"/>
    </source>
</evidence>
<gene>
    <name evidence="11" type="primary">patA_6</name>
    <name evidence="11" type="ORF">Poly30_43210</name>
</gene>
<keyword evidence="8 9" id="KW-0012">Acyltransferase</keyword>
<dbReference type="InterPro" id="IPR004299">
    <property type="entry name" value="MBOAT_fam"/>
</dbReference>
<dbReference type="GO" id="GO:0016746">
    <property type="term" value="F:acyltransferase activity"/>
    <property type="evidence" value="ECO:0007669"/>
    <property type="project" value="UniProtKB-KW"/>
</dbReference>
<evidence type="ECO:0000256" key="1">
    <source>
        <dbReference type="ARBA" id="ARBA00004651"/>
    </source>
</evidence>
<dbReference type="PIRSF" id="PIRSF016636">
    <property type="entry name" value="AlgI_DltB"/>
    <property type="match status" value="1"/>
</dbReference>
<feature type="transmembrane region" description="Helical" evidence="10">
    <location>
        <begin position="427"/>
        <end position="447"/>
    </location>
</feature>
<dbReference type="PANTHER" id="PTHR13285:SF23">
    <property type="entry name" value="TEICHOIC ACID D-ALANYLTRANSFERASE"/>
    <property type="match status" value="1"/>
</dbReference>
<dbReference type="AlphaFoldDB" id="A0A518EXE2"/>
<dbReference type="InterPro" id="IPR051085">
    <property type="entry name" value="MB_O-acyltransferase"/>
</dbReference>
<dbReference type="Pfam" id="PF03062">
    <property type="entry name" value="MBOAT"/>
    <property type="match status" value="1"/>
</dbReference>
<evidence type="ECO:0000313" key="12">
    <source>
        <dbReference type="Proteomes" id="UP000320390"/>
    </source>
</evidence>
<sequence>MVFSQPTFLFAFLPLVLGLHLLAPRWARNGFLLLASLLFYAWGEGGLVGLLMGSAVLNYLVGRRIVRAGEESAGGSRRRWTAFGIGANLGLLVLFKYAGWLTGGALAFDLPLGISFFTFQAISFLVDIERRDAEPPRSLGDFALYLALFPQLVAGPIVRYRDLAAQIRERAVTSEAFGEGVRRFVFGLAKKVLIADTLAGPADAVFALGPEALGPAIAWLGVAAYTLQIYFDFSGYSDMAIGIGLMLGFRLPENFLHPYASRSITEFWRRWHISLSSWFRDYLYIPLGGSRRGPARTYLNLWIVFLFCGLWHGAAWTFVLWGAYHGLLLVVERLGAGAALRRAPGGLAVAVTVLLVAGGWVLFRAADVTAALDLYAALAGRAGALAQPLALHANAHVWTAMAAGALLSLPVYPALESRLVARGIHPAARAAGAVATLALLVLTIVGISGQTHSPFLYFRF</sequence>
<evidence type="ECO:0000313" key="11">
    <source>
        <dbReference type="EMBL" id="QDV08766.1"/>
    </source>
</evidence>
<keyword evidence="4 9" id="KW-0808">Transferase</keyword>
<name>A0A518EXE2_9BACT</name>
<keyword evidence="7 9" id="KW-0472">Membrane</keyword>
<feature type="transmembrane region" description="Helical" evidence="10">
    <location>
        <begin position="110"/>
        <end position="128"/>
    </location>
</feature>
<organism evidence="11 12">
    <name type="scientific">Saltatorellus ferox</name>
    <dbReference type="NCBI Taxonomy" id="2528018"/>
    <lineage>
        <taxon>Bacteria</taxon>
        <taxon>Pseudomonadati</taxon>
        <taxon>Planctomycetota</taxon>
        <taxon>Planctomycetia</taxon>
        <taxon>Planctomycetia incertae sedis</taxon>
        <taxon>Saltatorellus</taxon>
    </lineage>
</organism>
<dbReference type="PANTHER" id="PTHR13285">
    <property type="entry name" value="ACYLTRANSFERASE"/>
    <property type="match status" value="1"/>
</dbReference>
<dbReference type="PIRSF" id="PIRSF500217">
    <property type="entry name" value="AlgI"/>
    <property type="match status" value="1"/>
</dbReference>
<evidence type="ECO:0000256" key="6">
    <source>
        <dbReference type="ARBA" id="ARBA00022989"/>
    </source>
</evidence>
<dbReference type="EMBL" id="CP036434">
    <property type="protein sequence ID" value="QDV08766.1"/>
    <property type="molecule type" value="Genomic_DNA"/>
</dbReference>
<evidence type="ECO:0000256" key="9">
    <source>
        <dbReference type="PIRNR" id="PIRNR016636"/>
    </source>
</evidence>
<evidence type="ECO:0000256" key="3">
    <source>
        <dbReference type="ARBA" id="ARBA00022475"/>
    </source>
</evidence>
<dbReference type="GO" id="GO:0042121">
    <property type="term" value="P:alginic acid biosynthetic process"/>
    <property type="evidence" value="ECO:0007669"/>
    <property type="project" value="InterPro"/>
</dbReference>
<protein>
    <submittedName>
        <fullName evidence="11">Peptidoglycan O-acetyltransferase</fullName>
        <ecNumber evidence="11">2.3.1.-</ecNumber>
    </submittedName>
</protein>
<evidence type="ECO:0000256" key="2">
    <source>
        <dbReference type="ARBA" id="ARBA00010323"/>
    </source>
</evidence>
<keyword evidence="3 9" id="KW-1003">Cell membrane</keyword>
<evidence type="ECO:0000256" key="10">
    <source>
        <dbReference type="SAM" id="Phobius"/>
    </source>
</evidence>
<keyword evidence="6 10" id="KW-1133">Transmembrane helix</keyword>
<feature type="transmembrane region" description="Helical" evidence="10">
    <location>
        <begin position="37"/>
        <end position="60"/>
    </location>
</feature>
<reference evidence="11 12" key="1">
    <citation type="submission" date="2019-02" db="EMBL/GenBank/DDBJ databases">
        <title>Deep-cultivation of Planctomycetes and their phenomic and genomic characterization uncovers novel biology.</title>
        <authorList>
            <person name="Wiegand S."/>
            <person name="Jogler M."/>
            <person name="Boedeker C."/>
            <person name="Pinto D."/>
            <person name="Vollmers J."/>
            <person name="Rivas-Marin E."/>
            <person name="Kohn T."/>
            <person name="Peeters S.H."/>
            <person name="Heuer A."/>
            <person name="Rast P."/>
            <person name="Oberbeckmann S."/>
            <person name="Bunk B."/>
            <person name="Jeske O."/>
            <person name="Meyerdierks A."/>
            <person name="Storesund J.E."/>
            <person name="Kallscheuer N."/>
            <person name="Luecker S."/>
            <person name="Lage O.M."/>
            <person name="Pohl T."/>
            <person name="Merkel B.J."/>
            <person name="Hornburger P."/>
            <person name="Mueller R.-W."/>
            <person name="Bruemmer F."/>
            <person name="Labrenz M."/>
            <person name="Spormann A.M."/>
            <person name="Op den Camp H."/>
            <person name="Overmann J."/>
            <person name="Amann R."/>
            <person name="Jetten M.S.M."/>
            <person name="Mascher T."/>
            <person name="Medema M.H."/>
            <person name="Devos D.P."/>
            <person name="Kaster A.-K."/>
            <person name="Ovreas L."/>
            <person name="Rohde M."/>
            <person name="Galperin M.Y."/>
            <person name="Jogler C."/>
        </authorList>
    </citation>
    <scope>NUCLEOTIDE SEQUENCE [LARGE SCALE GENOMIC DNA]</scope>
    <source>
        <strain evidence="11 12">Poly30</strain>
    </source>
</reference>